<dbReference type="FunFam" id="1.10.1200.10:FF:000005">
    <property type="entry name" value="Nonribosomal peptide synthetase 1"/>
    <property type="match status" value="1"/>
</dbReference>
<dbReference type="InterPro" id="IPR023213">
    <property type="entry name" value="CAT-like_dom_sf"/>
</dbReference>
<evidence type="ECO:0000256" key="2">
    <source>
        <dbReference type="ARBA" id="ARBA00006432"/>
    </source>
</evidence>
<dbReference type="Gene3D" id="3.40.50.980">
    <property type="match status" value="4"/>
</dbReference>
<dbReference type="Gene3D" id="3.30.300.30">
    <property type="match status" value="1"/>
</dbReference>
<dbReference type="GO" id="GO:0044550">
    <property type="term" value="P:secondary metabolite biosynthetic process"/>
    <property type="evidence" value="ECO:0007669"/>
    <property type="project" value="UniProtKB-ARBA"/>
</dbReference>
<dbReference type="OrthoDB" id="605930at2"/>
<dbReference type="InterPro" id="IPR020845">
    <property type="entry name" value="AMP-binding_CS"/>
</dbReference>
<dbReference type="InterPro" id="IPR009081">
    <property type="entry name" value="PP-bd_ACP"/>
</dbReference>
<dbReference type="Proteomes" id="UP000184432">
    <property type="component" value="Unassembled WGS sequence"/>
</dbReference>
<dbReference type="InterPro" id="IPR001242">
    <property type="entry name" value="Condensation_dom"/>
</dbReference>
<comment type="cofactor">
    <cofactor evidence="1">
        <name>pantetheine 4'-phosphate</name>
        <dbReference type="ChEBI" id="CHEBI:47942"/>
    </cofactor>
</comment>
<dbReference type="PROSITE" id="PS00455">
    <property type="entry name" value="AMP_BINDING"/>
    <property type="match status" value="1"/>
</dbReference>
<accession>A0A1M6LHL1</accession>
<dbReference type="InterPro" id="IPR025110">
    <property type="entry name" value="AMP-bd_C"/>
</dbReference>
<dbReference type="Pfam" id="PF00550">
    <property type="entry name" value="PP-binding"/>
    <property type="match status" value="1"/>
</dbReference>
<dbReference type="NCBIfam" id="TIGR01720">
    <property type="entry name" value="NRPS-para261"/>
    <property type="match status" value="1"/>
</dbReference>
<dbReference type="CDD" id="cd05930">
    <property type="entry name" value="A_NRPS"/>
    <property type="match status" value="1"/>
</dbReference>
<gene>
    <name evidence="6" type="ORF">SAMN04488508_1171</name>
</gene>
<dbReference type="InterPro" id="IPR036736">
    <property type="entry name" value="ACP-like_sf"/>
</dbReference>
<dbReference type="SUPFAM" id="SSF47336">
    <property type="entry name" value="ACP-like"/>
    <property type="match status" value="1"/>
</dbReference>
<dbReference type="PROSITE" id="PS50075">
    <property type="entry name" value="CARRIER"/>
    <property type="match status" value="1"/>
</dbReference>
<dbReference type="Gene3D" id="3.30.559.10">
    <property type="entry name" value="Chloramphenicol acetyltransferase-like domain"/>
    <property type="match status" value="3"/>
</dbReference>
<dbReference type="FunFam" id="3.40.50.980:FF:000001">
    <property type="entry name" value="Non-ribosomal peptide synthetase"/>
    <property type="match status" value="1"/>
</dbReference>
<evidence type="ECO:0000313" key="6">
    <source>
        <dbReference type="EMBL" id="SHJ70680.1"/>
    </source>
</evidence>
<dbReference type="NCBIfam" id="TIGR01733">
    <property type="entry name" value="AA-adenyl-dom"/>
    <property type="match status" value="1"/>
</dbReference>
<dbReference type="InterPro" id="IPR010060">
    <property type="entry name" value="NRPS_synth"/>
</dbReference>
<dbReference type="GO" id="GO:0043041">
    <property type="term" value="P:amino acid activation for nonribosomal peptide biosynthetic process"/>
    <property type="evidence" value="ECO:0007669"/>
    <property type="project" value="UniProtKB-ARBA"/>
</dbReference>
<dbReference type="InterPro" id="IPR045851">
    <property type="entry name" value="AMP-bd_C_sf"/>
</dbReference>
<dbReference type="Pfam" id="PF13193">
    <property type="entry name" value="AMP-binding_C"/>
    <property type="match status" value="1"/>
</dbReference>
<dbReference type="InterPro" id="IPR010071">
    <property type="entry name" value="AA_adenyl_dom"/>
</dbReference>
<dbReference type="CDD" id="cd19531">
    <property type="entry name" value="LCL_NRPS-like"/>
    <property type="match status" value="1"/>
</dbReference>
<proteinExistence type="inferred from homology"/>
<name>A0A1M6LHL1_9FLAO</name>
<evidence type="ECO:0000259" key="5">
    <source>
        <dbReference type="PROSITE" id="PS50075"/>
    </source>
</evidence>
<feature type="non-terminal residue" evidence="6">
    <location>
        <position position="2146"/>
    </location>
</feature>
<dbReference type="FunFam" id="3.40.50.12780:FF:000012">
    <property type="entry name" value="Non-ribosomal peptide synthetase"/>
    <property type="match status" value="1"/>
</dbReference>
<organism evidence="6 7">
    <name type="scientific">Aquimarina spongiae</name>
    <dbReference type="NCBI Taxonomy" id="570521"/>
    <lineage>
        <taxon>Bacteria</taxon>
        <taxon>Pseudomonadati</taxon>
        <taxon>Bacteroidota</taxon>
        <taxon>Flavobacteriia</taxon>
        <taxon>Flavobacteriales</taxon>
        <taxon>Flavobacteriaceae</taxon>
        <taxon>Aquimarina</taxon>
    </lineage>
</organism>
<dbReference type="EMBL" id="FQYP01000017">
    <property type="protein sequence ID" value="SHJ70680.1"/>
    <property type="molecule type" value="Genomic_DNA"/>
</dbReference>
<evidence type="ECO:0000256" key="1">
    <source>
        <dbReference type="ARBA" id="ARBA00001957"/>
    </source>
</evidence>
<dbReference type="Gene3D" id="2.30.38.10">
    <property type="entry name" value="Luciferase, Domain 3"/>
    <property type="match status" value="1"/>
</dbReference>
<evidence type="ECO:0000256" key="4">
    <source>
        <dbReference type="ARBA" id="ARBA00022553"/>
    </source>
</evidence>
<evidence type="ECO:0000256" key="3">
    <source>
        <dbReference type="ARBA" id="ARBA00022450"/>
    </source>
</evidence>
<dbReference type="Gene3D" id="1.10.1200.10">
    <property type="entry name" value="ACP-like"/>
    <property type="match status" value="1"/>
</dbReference>
<dbReference type="PANTHER" id="PTHR45398:SF1">
    <property type="entry name" value="ENZYME, PUTATIVE (JCVI)-RELATED"/>
    <property type="match status" value="1"/>
</dbReference>
<dbReference type="InterPro" id="IPR020459">
    <property type="entry name" value="AMP-binding"/>
</dbReference>
<dbReference type="Pfam" id="PF00501">
    <property type="entry name" value="AMP-binding"/>
    <property type="match status" value="2"/>
</dbReference>
<dbReference type="STRING" id="570521.SAMN04488508_1171"/>
<dbReference type="InterPro" id="IPR000873">
    <property type="entry name" value="AMP-dep_synth/lig_dom"/>
</dbReference>
<comment type="similarity">
    <text evidence="2">Belongs to the ATP-dependent AMP-binding enzyme family.</text>
</comment>
<dbReference type="PANTHER" id="PTHR45398">
    <property type="match status" value="1"/>
</dbReference>
<dbReference type="CDD" id="cd19534">
    <property type="entry name" value="E_NRPS"/>
    <property type="match status" value="1"/>
</dbReference>
<dbReference type="PRINTS" id="PR00154">
    <property type="entry name" value="AMPBINDING"/>
</dbReference>
<protein>
    <submittedName>
        <fullName evidence="6">Non-ribosomal peptide synthase domain TIGR01720/amino acid adenylation domain-containing protein</fullName>
    </submittedName>
</protein>
<dbReference type="SUPFAM" id="SSF56801">
    <property type="entry name" value="Acetyl-CoA synthetase-like"/>
    <property type="match status" value="2"/>
</dbReference>
<dbReference type="Pfam" id="PF00668">
    <property type="entry name" value="Condensation"/>
    <property type="match status" value="3"/>
</dbReference>
<dbReference type="FunFam" id="3.30.300.30:FF:000010">
    <property type="entry name" value="Enterobactin synthetase component F"/>
    <property type="match status" value="1"/>
</dbReference>
<sequence length="2146" mass="244901">MINELSIETDVISFLEDASKKGITIFLQGEKLMLTVKEGVEVSPSDIETFRERKEEIREFLLNETVNSSEDGKYSRIKPFPRNEDDRIPLSFAQERLWLIDNYDGSVHYHIPAMFSVDNEIDEHILESTFNKIVNRHESLRTVFYQEKGHLFQQILSKDQWKLSYVEASKTSLSEDQIVENLVYQPFDLSSDHMLRVTLYKRIDNTFLLIIVMHHIAADGWSLPIFAKEMMEMYNAELENRPVALPELEIQYADYANWERQYLKEEKLEEKLSFWKNHLSGIEPVNLPSDYPRFSENKGTGKTITIPISASLTQELEKVAKNQEVTMYMLLLAAFQVLLSKYTSQKDISIGTPVANRFDPDIESLIGCFVNTLVLRTNISTEKAFVDQLQQVKKTTLQAYDHQDIPFGLLVNNLSTQRDSFENSLFHIMFAYENNDEVPSISLGNANLSLQSLEYNVSKFDLTLTVDKTPDSLNAVFEYRDDLFSAITIERFGTYYLRVLSQIAERPFKKVKDIDLLSEKEYQQILLVNNENNEVKDVEKYNSTIDLFTEQVKLNPFAKALEFFNSELSYAELDAKSNGLANTLINQGVTSGNLVPICVERSIDMIVGILGILKAGAAYVPIDSSLPNERIEYILKDTQADIVLTQDKYQDLFEIPTIVLDQIEYFKEASFDLKEVVINKDDVAYIIYTSGSTGKPKGVMVTHESVVNLICSQRSYFGVNSTDKILQFSSISFDASVEQIWLAFATGATLVLIDKETIIDNVNFNKYIQDHNITHLHATPTYLNGLQLNYQPSLRRVVSGGEECSSELVNQYVNDYDFYNEYGPTETTVTSLIRKVEHEFPVGSKIPIGIPIGNTKAYILDENFSVLPIGSVGELFLSGKGVTKGYLNNKELTNNRFVEDPFETGELMYRTGDLARWTNNNELEFFGRIDEQVKIRGYRIELGEIESVLETLEEVQRSVVLVHEDEKGLKKLIGYVVAEGGFDKNQITEQLKEKLPNYMIPAFLVQIEEIPLTSNGKVDKRKLPKPIIDEILTTEFIAPQSKIEREIATIWQELLGVDQIGINDNFFELGGDSIIAIQFVSRAKEKGLFFRTKDIFNFQNIAELSSHLRENDEIKSEQGHLEGEVTLGPIQEHFFQTNFLQKDHYNQSILLNVDKKINDLQLKESIDFLMLQHDALRFSYDFSEGDIPTQHYGNYKGELEIVDINETDNFHEKLEAVCEKNQTSLSLEKGELVRFVMFKTPEKEEYNRLFIVAHHIAVDGVSWRIIVEDLSEIIGTLINGAKIQPYAKTTSFREWQNCLFKYSNSSLLNNEAKYWEDILEKFKPLPVDFKSDQVSKQKDIKEVKIKLSSEYTNALLQQTNQAYNTEINDVLISALTRTICKWTEQTDFVLALEGHGREEIAEDVDLSKTVGWFTNIYPVLLSYSDDYTLPELITEVKEQLRKIPNKGLGFGVCSKYQNKINELNTFESFDFQELIFNYLGNFDRVSTSEDFLSWAEESAGNNISDANQNLHKIMVSGMVTNGVLEMIWAYDTTKYHANTIQYLAESFQENLEHIIEHCSELEKNVKTPDDYGLTEVTTNTQLNEFFDKKAEKGLVDIYKLSPLQEGILFHSLYNRDYNAYVVQISCDLTGDLNLEYFRRAWGEIVAAHSILRTGFFSDVFDTPVQGVFENALLSLEVLDYSQYNQEELNVAISDFLKVDAQTPFDLETPPLMRITLLKLSSTKTKMIITNHHLLWDGWSFPVLVNKFVEGYSQLINVEEIDPIEIDNYRDYIDAIDRKSKLKTNTYWADYLSNIQKPTVLPFIRTYEDKNIQEENKKYGFSINKEIYTALLDFTQRHHLTLNTIVQGAWGFLLSRYTNSNHVVFGATVSGRIPEIINIEERVGLYINTLPVCSIIEGESSIVDWLTTLQKGHTSSREYSHSSLVEIQDSIGVRGDLFDTIVVFENYPSSASEDSLSGIVIDNVQVKEQTNYPLSIAVSIEEALKIDLSYNPSVLNEEIVLMIGNQLQEVINSIVNIETEKVNDIEYLSATDKEDLLYSFNATDIDYGEADSFLSLFEASVASSPDGIALVHGDLEMSYGDLDARSTRLAHYLRDAHGVCSGSYVGLQLPRGFDMMVSILGILKLGCAYVPLDLSNPASRLSYIVSD</sequence>
<dbReference type="Gene3D" id="3.30.559.30">
    <property type="entry name" value="Nonribosomal peptide synthetase, condensation domain"/>
    <property type="match status" value="3"/>
</dbReference>
<dbReference type="CDD" id="cd19543">
    <property type="entry name" value="DCL_NRPS"/>
    <property type="match status" value="1"/>
</dbReference>
<keyword evidence="7" id="KW-1185">Reference proteome</keyword>
<feature type="domain" description="Carrier" evidence="5">
    <location>
        <begin position="1038"/>
        <end position="1112"/>
    </location>
</feature>
<evidence type="ECO:0000313" key="7">
    <source>
        <dbReference type="Proteomes" id="UP000184432"/>
    </source>
</evidence>
<dbReference type="RefSeq" id="WP_139242102.1">
    <property type="nucleotide sequence ID" value="NZ_FQYP01000017.1"/>
</dbReference>
<reference evidence="7" key="1">
    <citation type="submission" date="2016-11" db="EMBL/GenBank/DDBJ databases">
        <authorList>
            <person name="Varghese N."/>
            <person name="Submissions S."/>
        </authorList>
    </citation>
    <scope>NUCLEOTIDE SEQUENCE [LARGE SCALE GENOMIC DNA]</scope>
    <source>
        <strain evidence="7">DSM 22623</strain>
    </source>
</reference>
<keyword evidence="3" id="KW-0596">Phosphopantetheine</keyword>
<dbReference type="SUPFAM" id="SSF52777">
    <property type="entry name" value="CoA-dependent acyltransferases"/>
    <property type="match status" value="6"/>
</dbReference>
<dbReference type="GO" id="GO:0003824">
    <property type="term" value="F:catalytic activity"/>
    <property type="evidence" value="ECO:0007669"/>
    <property type="project" value="InterPro"/>
</dbReference>
<keyword evidence="4" id="KW-0597">Phosphoprotein</keyword>